<sequence length="152" mass="17037">MKPRGETGRSGQSGTMRLALKPQERLFVNGAVLRVDRKVGIELLNDVTFLMENHVLQPEETTTPLRQLYFVVQTMLIDPLQAARSRGLFDDLFAPTLRSFTNHEIIDGLLDLRAAIDQGRCFDGLKILRGLFAREAEIIGENRARARAFAAA</sequence>
<dbReference type="GO" id="GO:0006402">
    <property type="term" value="P:mRNA catabolic process"/>
    <property type="evidence" value="ECO:0007669"/>
    <property type="project" value="InterPro"/>
</dbReference>
<dbReference type="Pfam" id="PF07378">
    <property type="entry name" value="FlbT"/>
    <property type="match status" value="1"/>
</dbReference>
<protein>
    <submittedName>
        <fullName evidence="4">Flagellar protein FlbT</fullName>
    </submittedName>
</protein>
<dbReference type="EMBL" id="LJSX01000039">
    <property type="protein sequence ID" value="KPQ08897.1"/>
    <property type="molecule type" value="Genomic_DNA"/>
</dbReference>
<dbReference type="GO" id="GO:0044781">
    <property type="term" value="P:bacterial-type flagellum organization"/>
    <property type="evidence" value="ECO:0007669"/>
    <property type="project" value="UniProtKB-KW"/>
</dbReference>
<dbReference type="STRING" id="1653334.GA0071312_0685"/>
<gene>
    <name evidence="4" type="primary">flbT-2</name>
    <name evidence="5" type="ORF">GA0071312_0685</name>
    <name evidence="4" type="ORF">HLUCCO17_16835</name>
</gene>
<keyword evidence="7" id="KW-1185">Reference proteome</keyword>
<dbReference type="RefSeq" id="WP_238947076.1">
    <property type="nucleotide sequence ID" value="NZ_FMBM01000001.1"/>
</dbReference>
<dbReference type="InterPro" id="IPR009967">
    <property type="entry name" value="Flagellum_FlbT"/>
</dbReference>
<dbReference type="Proteomes" id="UP000050497">
    <property type="component" value="Unassembled WGS sequence"/>
</dbReference>
<evidence type="ECO:0000256" key="1">
    <source>
        <dbReference type="ARBA" id="ARBA00022491"/>
    </source>
</evidence>
<evidence type="ECO:0000256" key="3">
    <source>
        <dbReference type="ARBA" id="ARBA00022884"/>
    </source>
</evidence>
<keyword evidence="4" id="KW-0282">Flagellum</keyword>
<name>A0A0P7XWM2_9HYPH</name>
<accession>A0A0P7XWM2</accession>
<proteinExistence type="predicted"/>
<dbReference type="PATRIC" id="fig|1653334.4.peg.1331"/>
<dbReference type="GO" id="GO:0048027">
    <property type="term" value="F:mRNA 5'-UTR binding"/>
    <property type="evidence" value="ECO:0007669"/>
    <property type="project" value="InterPro"/>
</dbReference>
<evidence type="ECO:0000313" key="4">
    <source>
        <dbReference type="EMBL" id="KPQ08897.1"/>
    </source>
</evidence>
<keyword evidence="4" id="KW-0969">Cilium</keyword>
<dbReference type="EMBL" id="FMBM01000001">
    <property type="protein sequence ID" value="SCC79112.1"/>
    <property type="molecule type" value="Genomic_DNA"/>
</dbReference>
<keyword evidence="2" id="KW-1005">Bacterial flagellum biogenesis</keyword>
<dbReference type="AlphaFoldDB" id="A0A0P7XWM2"/>
<dbReference type="NCBIfam" id="NF001995">
    <property type="entry name" value="PRK00794.1-1"/>
    <property type="match status" value="1"/>
</dbReference>
<evidence type="ECO:0000313" key="5">
    <source>
        <dbReference type="EMBL" id="SCC79112.1"/>
    </source>
</evidence>
<reference evidence="5 7" key="2">
    <citation type="submission" date="2016-08" db="EMBL/GenBank/DDBJ databases">
        <authorList>
            <person name="Varghese N."/>
            <person name="Submissions Spin"/>
        </authorList>
    </citation>
    <scope>NUCLEOTIDE SEQUENCE [LARGE SCALE GENOMIC DNA]</scope>
    <source>
        <strain evidence="5 7">HL-109</strain>
    </source>
</reference>
<reference evidence="4 6" key="1">
    <citation type="submission" date="2015-09" db="EMBL/GenBank/DDBJ databases">
        <title>Identification and resolution of microdiversity through metagenomic sequencing of parallel consortia.</title>
        <authorList>
            <person name="Nelson W.C."/>
            <person name="Romine M.F."/>
            <person name="Lindemann S.R."/>
        </authorList>
    </citation>
    <scope>NUCLEOTIDE SEQUENCE [LARGE SCALE GENOMIC DNA]</scope>
    <source>
        <strain evidence="4">HL-109</strain>
    </source>
</reference>
<evidence type="ECO:0000313" key="6">
    <source>
        <dbReference type="Proteomes" id="UP000050497"/>
    </source>
</evidence>
<dbReference type="PIRSF" id="PIRSF009533">
    <property type="entry name" value="FlbT"/>
    <property type="match status" value="1"/>
</dbReference>
<comment type="caution">
    <text evidence="4">The sequence shown here is derived from an EMBL/GenBank/DDBJ whole genome shotgun (WGS) entry which is preliminary data.</text>
</comment>
<keyword evidence="3" id="KW-0694">RNA-binding</keyword>
<evidence type="ECO:0000313" key="7">
    <source>
        <dbReference type="Proteomes" id="UP000182800"/>
    </source>
</evidence>
<evidence type="ECO:0000256" key="2">
    <source>
        <dbReference type="ARBA" id="ARBA00022795"/>
    </source>
</evidence>
<dbReference type="Proteomes" id="UP000182800">
    <property type="component" value="Unassembled WGS sequence"/>
</dbReference>
<organism evidence="4 6">
    <name type="scientific">Saliniramus fredricksonii</name>
    <dbReference type="NCBI Taxonomy" id="1653334"/>
    <lineage>
        <taxon>Bacteria</taxon>
        <taxon>Pseudomonadati</taxon>
        <taxon>Pseudomonadota</taxon>
        <taxon>Alphaproteobacteria</taxon>
        <taxon>Hyphomicrobiales</taxon>
        <taxon>Salinarimonadaceae</taxon>
        <taxon>Saliniramus</taxon>
    </lineage>
</organism>
<keyword evidence="4" id="KW-0966">Cell projection</keyword>
<keyword evidence="1" id="KW-0678">Repressor</keyword>
<dbReference type="GO" id="GO:1902209">
    <property type="term" value="P:negative regulation of bacterial-type flagellum assembly"/>
    <property type="evidence" value="ECO:0007669"/>
    <property type="project" value="InterPro"/>
</dbReference>